<gene>
    <name evidence="4" type="ORF">DFH08DRAFT_762517</name>
</gene>
<comment type="caution">
    <text evidence="4">The sequence shown here is derived from an EMBL/GenBank/DDBJ whole genome shotgun (WGS) entry which is preliminary data.</text>
</comment>
<evidence type="ECO:0000313" key="4">
    <source>
        <dbReference type="EMBL" id="KAJ7368583.1"/>
    </source>
</evidence>
<accession>A0AAD7AVK9</accession>
<evidence type="ECO:0000256" key="3">
    <source>
        <dbReference type="ARBA" id="ARBA00023002"/>
    </source>
</evidence>
<keyword evidence="3" id="KW-0560">Oxidoreductase</keyword>
<name>A0AAD7AVK9_9AGAR</name>
<evidence type="ECO:0000313" key="5">
    <source>
        <dbReference type="Proteomes" id="UP001218218"/>
    </source>
</evidence>
<dbReference type="PANTHER" id="PTHR24320">
    <property type="entry name" value="RETINOL DEHYDROGENASE"/>
    <property type="match status" value="1"/>
</dbReference>
<organism evidence="4 5">
    <name type="scientific">Mycena albidolilacea</name>
    <dbReference type="NCBI Taxonomy" id="1033008"/>
    <lineage>
        <taxon>Eukaryota</taxon>
        <taxon>Fungi</taxon>
        <taxon>Dikarya</taxon>
        <taxon>Basidiomycota</taxon>
        <taxon>Agaricomycotina</taxon>
        <taxon>Agaricomycetes</taxon>
        <taxon>Agaricomycetidae</taxon>
        <taxon>Agaricales</taxon>
        <taxon>Marasmiineae</taxon>
        <taxon>Mycenaceae</taxon>
        <taxon>Mycena</taxon>
    </lineage>
</organism>
<dbReference type="InterPro" id="IPR036291">
    <property type="entry name" value="NAD(P)-bd_dom_sf"/>
</dbReference>
<dbReference type="AlphaFoldDB" id="A0AAD7AVK9"/>
<dbReference type="Pfam" id="PF00106">
    <property type="entry name" value="adh_short"/>
    <property type="match status" value="2"/>
</dbReference>
<dbReference type="PRINTS" id="PR00081">
    <property type="entry name" value="GDHRDH"/>
</dbReference>
<dbReference type="GO" id="GO:0016491">
    <property type="term" value="F:oxidoreductase activity"/>
    <property type="evidence" value="ECO:0007669"/>
    <property type="project" value="UniProtKB-KW"/>
</dbReference>
<dbReference type="InterPro" id="IPR002347">
    <property type="entry name" value="SDR_fam"/>
</dbReference>
<evidence type="ECO:0000256" key="2">
    <source>
        <dbReference type="ARBA" id="ARBA00022857"/>
    </source>
</evidence>
<dbReference type="Gene3D" id="3.40.50.720">
    <property type="entry name" value="NAD(P)-binding Rossmann-like Domain"/>
    <property type="match status" value="1"/>
</dbReference>
<protein>
    <submittedName>
        <fullName evidence="4">Uncharacterized protein</fullName>
    </submittedName>
</protein>
<sequence length="333" mass="36015">MGIFSQPTVPPLQDALTFAGKCAIVTGASSGLGLAAALHLAQRNVSTLILAVRTQKAGETTKSILLADPVVQKQTIKTTILIYELDLARPSSVAAFASKVVTEVPQLNILLLNAGMGSLEWRVTPETNTEEVFQINYLSNAILSVRLLPLLRATAQSSGEKSWLSIVGSRMIPLHSFTKYPVPDTTSLFAFLNDRAHFRGMARYSDTKLLVSMWVHELAKHTDASVVAVNNVCPGMVRTNIQANQPWWVKGLVGIIQGIRGRTPEVGARTLINAVSGAGPETHGELLGDFTIWENTFLGTEQGKKMETKLWEETLAAIESSAPGSVEEAKLKN</sequence>
<comment type="similarity">
    <text evidence="1">Belongs to the short-chain dehydrogenases/reductases (SDR) family.</text>
</comment>
<dbReference type="SUPFAM" id="SSF51735">
    <property type="entry name" value="NAD(P)-binding Rossmann-fold domains"/>
    <property type="match status" value="1"/>
</dbReference>
<keyword evidence="5" id="KW-1185">Reference proteome</keyword>
<evidence type="ECO:0000256" key="1">
    <source>
        <dbReference type="ARBA" id="ARBA00006484"/>
    </source>
</evidence>
<reference evidence="4" key="1">
    <citation type="submission" date="2023-03" db="EMBL/GenBank/DDBJ databases">
        <title>Massive genome expansion in bonnet fungi (Mycena s.s.) driven by repeated elements and novel gene families across ecological guilds.</title>
        <authorList>
            <consortium name="Lawrence Berkeley National Laboratory"/>
            <person name="Harder C.B."/>
            <person name="Miyauchi S."/>
            <person name="Viragh M."/>
            <person name="Kuo A."/>
            <person name="Thoen E."/>
            <person name="Andreopoulos B."/>
            <person name="Lu D."/>
            <person name="Skrede I."/>
            <person name="Drula E."/>
            <person name="Henrissat B."/>
            <person name="Morin E."/>
            <person name="Kohler A."/>
            <person name="Barry K."/>
            <person name="LaButti K."/>
            <person name="Morin E."/>
            <person name="Salamov A."/>
            <person name="Lipzen A."/>
            <person name="Mereny Z."/>
            <person name="Hegedus B."/>
            <person name="Baldrian P."/>
            <person name="Stursova M."/>
            <person name="Weitz H."/>
            <person name="Taylor A."/>
            <person name="Grigoriev I.V."/>
            <person name="Nagy L.G."/>
            <person name="Martin F."/>
            <person name="Kauserud H."/>
        </authorList>
    </citation>
    <scope>NUCLEOTIDE SEQUENCE</scope>
    <source>
        <strain evidence="4">CBHHK002</strain>
    </source>
</reference>
<dbReference type="Proteomes" id="UP001218218">
    <property type="component" value="Unassembled WGS sequence"/>
</dbReference>
<proteinExistence type="inferred from homology"/>
<keyword evidence="2" id="KW-0521">NADP</keyword>
<dbReference type="EMBL" id="JARIHO010000001">
    <property type="protein sequence ID" value="KAJ7368583.1"/>
    <property type="molecule type" value="Genomic_DNA"/>
</dbReference>
<dbReference type="PANTHER" id="PTHR24320:SF252">
    <property type="entry name" value="DEHYDROGENASE_REDUCTASE FAMILY PROTEIN, PUTATIVE (AFU_ORTHOLOGUE AFUA_3G08550)-RELATED"/>
    <property type="match status" value="1"/>
</dbReference>